<gene>
    <name evidence="2" type="ORF">HNP36_002395</name>
</gene>
<keyword evidence="1" id="KW-0472">Membrane</keyword>
<evidence type="ECO:0000313" key="3">
    <source>
        <dbReference type="Proteomes" id="UP000589738"/>
    </source>
</evidence>
<keyword evidence="3" id="KW-1185">Reference proteome</keyword>
<sequence>MNTKTLITDHELWQRISDFSIDQPGAVFPFSRKLAREEGWTSDFTERAIEEYKKFVYLCCILPNGASPSETVDKVWHMHLMYTQNYWEEFCPGILRRKLHHHPSNGGISEKNRHQNWLQDTLEKYKEVFQQDAPGEIWHNKNKGPKPEKRNIWIKSISVFSLLSLLLLMASCSDNSDPFFPVLFILIMAFIFFITLVSWSSGINNFQDGDQYKNKGKDDGSSGGGGGSGCGSSCGGGCGGGCGGCGGCGGG</sequence>
<evidence type="ECO:0008006" key="4">
    <source>
        <dbReference type="Google" id="ProtNLM"/>
    </source>
</evidence>
<name>A0A841NJ92_9FLAO</name>
<keyword evidence="1" id="KW-1133">Transmembrane helix</keyword>
<evidence type="ECO:0000256" key="1">
    <source>
        <dbReference type="SAM" id="Phobius"/>
    </source>
</evidence>
<comment type="caution">
    <text evidence="2">The sequence shown here is derived from an EMBL/GenBank/DDBJ whole genome shotgun (WGS) entry which is preliminary data.</text>
</comment>
<dbReference type="Proteomes" id="UP000589738">
    <property type="component" value="Unassembled WGS sequence"/>
</dbReference>
<dbReference type="RefSeq" id="WP_184163518.1">
    <property type="nucleotide sequence ID" value="NZ_JACHLC010000002.1"/>
</dbReference>
<evidence type="ECO:0000313" key="2">
    <source>
        <dbReference type="EMBL" id="MBB6371319.1"/>
    </source>
</evidence>
<feature type="transmembrane region" description="Helical" evidence="1">
    <location>
        <begin position="182"/>
        <end position="203"/>
    </location>
</feature>
<dbReference type="EMBL" id="JACHLC010000002">
    <property type="protein sequence ID" value="MBB6371319.1"/>
    <property type="molecule type" value="Genomic_DNA"/>
</dbReference>
<protein>
    <recommendedName>
        <fullName evidence="4">TIGR04222 domain-containing protein</fullName>
    </recommendedName>
</protein>
<proteinExistence type="predicted"/>
<organism evidence="2 3">
    <name type="scientific">Chryseobacterium shigense</name>
    <dbReference type="NCBI Taxonomy" id="297244"/>
    <lineage>
        <taxon>Bacteria</taxon>
        <taxon>Pseudomonadati</taxon>
        <taxon>Bacteroidota</taxon>
        <taxon>Flavobacteriia</taxon>
        <taxon>Flavobacteriales</taxon>
        <taxon>Weeksellaceae</taxon>
        <taxon>Chryseobacterium group</taxon>
        <taxon>Chryseobacterium</taxon>
    </lineage>
</organism>
<reference evidence="2 3" key="1">
    <citation type="submission" date="2020-08" db="EMBL/GenBank/DDBJ databases">
        <title>Functional genomics of gut bacteria from endangered species of beetles.</title>
        <authorList>
            <person name="Carlos-Shanley C."/>
        </authorList>
    </citation>
    <scope>NUCLEOTIDE SEQUENCE [LARGE SCALE GENOMIC DNA]</scope>
    <source>
        <strain evidence="2 3">S00136</strain>
    </source>
</reference>
<accession>A0A841NJ92</accession>
<dbReference type="AlphaFoldDB" id="A0A841NJ92"/>
<keyword evidence="1" id="KW-0812">Transmembrane</keyword>
<feature type="transmembrane region" description="Helical" evidence="1">
    <location>
        <begin position="152"/>
        <end position="170"/>
    </location>
</feature>